<dbReference type="Proteomes" id="UP000051295">
    <property type="component" value="Unassembled WGS sequence"/>
</dbReference>
<dbReference type="Gene3D" id="3.40.710.10">
    <property type="entry name" value="DD-peptidase/beta-lactamase superfamily"/>
    <property type="match status" value="1"/>
</dbReference>
<name>A0A0T5NZX0_9RHOB</name>
<protein>
    <submittedName>
        <fullName evidence="3">6-aminohexanoate hydrolase</fullName>
    </submittedName>
</protein>
<organism evidence="3 4">
    <name type="scientific">Roseovarius atlanticus</name>
    <dbReference type="NCBI Taxonomy" id="1641875"/>
    <lineage>
        <taxon>Bacteria</taxon>
        <taxon>Pseudomonadati</taxon>
        <taxon>Pseudomonadota</taxon>
        <taxon>Alphaproteobacteria</taxon>
        <taxon>Rhodobacterales</taxon>
        <taxon>Roseobacteraceae</taxon>
        <taxon>Roseovarius</taxon>
    </lineage>
</organism>
<dbReference type="InterPro" id="IPR012338">
    <property type="entry name" value="Beta-lactam/transpept-like"/>
</dbReference>
<feature type="domain" description="Beta-lactamase-related" evidence="2">
    <location>
        <begin position="43"/>
        <end position="310"/>
    </location>
</feature>
<evidence type="ECO:0000259" key="2">
    <source>
        <dbReference type="Pfam" id="PF00144"/>
    </source>
</evidence>
<proteinExistence type="predicted"/>
<keyword evidence="1" id="KW-0732">Signal</keyword>
<evidence type="ECO:0000256" key="1">
    <source>
        <dbReference type="SAM" id="SignalP"/>
    </source>
</evidence>
<dbReference type="PANTHER" id="PTHR43283:SF7">
    <property type="entry name" value="BETA-LACTAMASE-RELATED DOMAIN-CONTAINING PROTEIN"/>
    <property type="match status" value="1"/>
</dbReference>
<dbReference type="EMBL" id="LAXJ01000002">
    <property type="protein sequence ID" value="KRS14419.1"/>
    <property type="molecule type" value="Genomic_DNA"/>
</dbReference>
<evidence type="ECO:0000313" key="3">
    <source>
        <dbReference type="EMBL" id="KRS14419.1"/>
    </source>
</evidence>
<feature type="chain" id="PRO_5006664089" evidence="1">
    <location>
        <begin position="24"/>
        <end position="336"/>
    </location>
</feature>
<keyword evidence="4" id="KW-1185">Reference proteome</keyword>
<evidence type="ECO:0000313" key="4">
    <source>
        <dbReference type="Proteomes" id="UP000051295"/>
    </source>
</evidence>
<feature type="signal peptide" evidence="1">
    <location>
        <begin position="1"/>
        <end position="23"/>
    </location>
</feature>
<dbReference type="STRING" id="1641875.XM53_01455"/>
<dbReference type="InterPro" id="IPR001466">
    <property type="entry name" value="Beta-lactam-related"/>
</dbReference>
<comment type="caution">
    <text evidence="3">The sequence shown here is derived from an EMBL/GenBank/DDBJ whole genome shotgun (WGS) entry which is preliminary data.</text>
</comment>
<keyword evidence="3" id="KW-0378">Hydrolase</keyword>
<dbReference type="AlphaFoldDB" id="A0A0T5NZX0"/>
<dbReference type="PATRIC" id="fig|1641875.4.peg.1378"/>
<dbReference type="GO" id="GO:0016787">
    <property type="term" value="F:hydrolase activity"/>
    <property type="evidence" value="ECO:0007669"/>
    <property type="project" value="UniProtKB-KW"/>
</dbReference>
<dbReference type="PROSITE" id="PS51318">
    <property type="entry name" value="TAT"/>
    <property type="match status" value="1"/>
</dbReference>
<reference evidence="3 4" key="1">
    <citation type="submission" date="2015-04" db="EMBL/GenBank/DDBJ databases">
        <title>The draft genome sequence of Roseovarius sp.R12b.</title>
        <authorList>
            <person name="Li G."/>
            <person name="Lai Q."/>
            <person name="Shao Z."/>
            <person name="Yan P."/>
        </authorList>
    </citation>
    <scope>NUCLEOTIDE SEQUENCE [LARGE SCALE GENOMIC DNA]</scope>
    <source>
        <strain evidence="3 4">R12B</strain>
    </source>
</reference>
<accession>A0A0T5NZX0</accession>
<sequence length="336" mass="36300">MFRPHRRHFLAGSAALAAWPARAQPAAWRAVADVAGALDQCHAVLIHQHGAEVFAEAFRGPVIGTPVPIKSVSKTLVAALTGAALDRGEIPTMQATIGQLAPGLIPQDAEPGVSEITVENLITMQAGLERTSGPNYGEWVSSRNWVANALSRPFETEPGARMLYSTGSFHVLGAILSEVTGQSLLEQARDRLGAPLEIRIPPWTRDPQGRYLGGNEMSLSLPAMIHFGEMYRRGGIWDGTRVLSEDWVTRSFEPVTRSPWSGLRYGYGWFLGEAQGDKFALARGYGGQVICVVPGLGLTLAITSDSTRPARSIGYFGDLMNLIEGTILPLARRDTT</sequence>
<dbReference type="SUPFAM" id="SSF56601">
    <property type="entry name" value="beta-lactamase/transpeptidase-like"/>
    <property type="match status" value="1"/>
</dbReference>
<dbReference type="OrthoDB" id="9814204at2"/>
<dbReference type="Pfam" id="PF00144">
    <property type="entry name" value="Beta-lactamase"/>
    <property type="match status" value="1"/>
</dbReference>
<dbReference type="PANTHER" id="PTHR43283">
    <property type="entry name" value="BETA-LACTAMASE-RELATED"/>
    <property type="match status" value="1"/>
</dbReference>
<dbReference type="InterPro" id="IPR006311">
    <property type="entry name" value="TAT_signal"/>
</dbReference>
<gene>
    <name evidence="3" type="ORF">XM53_01455</name>
</gene>
<dbReference type="RefSeq" id="WP_057789549.1">
    <property type="nucleotide sequence ID" value="NZ_LAXJ01000002.1"/>
</dbReference>
<dbReference type="InterPro" id="IPR050789">
    <property type="entry name" value="Diverse_Enzym_Activities"/>
</dbReference>